<dbReference type="Proteomes" id="UP000032458">
    <property type="component" value="Unassembled WGS sequence"/>
</dbReference>
<evidence type="ECO:0000259" key="4">
    <source>
        <dbReference type="PROSITE" id="PS50949"/>
    </source>
</evidence>
<evidence type="ECO:0000313" key="5">
    <source>
        <dbReference type="EMBL" id="KIZ17934.1"/>
    </source>
</evidence>
<dbReference type="FunFam" id="1.10.10.10:FF:000079">
    <property type="entry name" value="GntR family transcriptional regulator"/>
    <property type="match status" value="1"/>
</dbReference>
<reference evidence="5 6" key="1">
    <citation type="submission" date="2014-09" db="EMBL/GenBank/DDBJ databases">
        <title>Draft genome sequence of Streptomyces natalensis ATCC 27448, producer of the antifungal pimaricin.</title>
        <authorList>
            <person name="Mendes M.V."/>
            <person name="Beites T."/>
            <person name="Pires S."/>
            <person name="Santos C.L."/>
            <person name="Moradas-Ferreira P."/>
        </authorList>
    </citation>
    <scope>NUCLEOTIDE SEQUENCE [LARGE SCALE GENOMIC DNA]</scope>
    <source>
        <strain evidence="5 6">ATCC 27448</strain>
    </source>
</reference>
<dbReference type="RefSeq" id="WP_030064371.1">
    <property type="nucleotide sequence ID" value="NZ_JRKI01000015.1"/>
</dbReference>
<dbReference type="SMART" id="SM00345">
    <property type="entry name" value="HTH_GNTR"/>
    <property type="match status" value="1"/>
</dbReference>
<dbReference type="GO" id="GO:0045892">
    <property type="term" value="P:negative regulation of DNA-templated transcription"/>
    <property type="evidence" value="ECO:0007669"/>
    <property type="project" value="TreeGrafter"/>
</dbReference>
<dbReference type="Gene3D" id="1.10.10.10">
    <property type="entry name" value="Winged helix-like DNA-binding domain superfamily/Winged helix DNA-binding domain"/>
    <property type="match status" value="1"/>
</dbReference>
<keyword evidence="2" id="KW-0238">DNA-binding</keyword>
<gene>
    <name evidence="5" type="ORF">SNA_11135</name>
</gene>
<organism evidence="5 6">
    <name type="scientific">Streptomyces natalensis ATCC 27448</name>
    <dbReference type="NCBI Taxonomy" id="1240678"/>
    <lineage>
        <taxon>Bacteria</taxon>
        <taxon>Bacillati</taxon>
        <taxon>Actinomycetota</taxon>
        <taxon>Actinomycetes</taxon>
        <taxon>Kitasatosporales</taxon>
        <taxon>Streptomycetaceae</taxon>
        <taxon>Streptomyces</taxon>
    </lineage>
</organism>
<dbReference type="PANTHER" id="PTHR44846">
    <property type="entry name" value="MANNOSYL-D-GLYCERATE TRANSPORT/METABOLISM SYSTEM REPRESSOR MNGR-RELATED"/>
    <property type="match status" value="1"/>
</dbReference>
<keyword evidence="3" id="KW-0804">Transcription</keyword>
<evidence type="ECO:0000256" key="3">
    <source>
        <dbReference type="ARBA" id="ARBA00023163"/>
    </source>
</evidence>
<evidence type="ECO:0000313" key="6">
    <source>
        <dbReference type="Proteomes" id="UP000032458"/>
    </source>
</evidence>
<feature type="domain" description="HTH gntR-type" evidence="4">
    <location>
        <begin position="9"/>
        <end position="77"/>
    </location>
</feature>
<dbReference type="AlphaFoldDB" id="A0A0D7CNW1"/>
<protein>
    <recommendedName>
        <fullName evidence="4">HTH gntR-type domain-containing protein</fullName>
    </recommendedName>
</protein>
<dbReference type="InterPro" id="IPR050679">
    <property type="entry name" value="Bact_HTH_transcr_reg"/>
</dbReference>
<dbReference type="InterPro" id="IPR036388">
    <property type="entry name" value="WH-like_DNA-bd_sf"/>
</dbReference>
<dbReference type="PRINTS" id="PR00035">
    <property type="entry name" value="HTHGNTR"/>
</dbReference>
<dbReference type="PATRIC" id="fig|1240678.4.peg.2336"/>
<dbReference type="InterPro" id="IPR000524">
    <property type="entry name" value="Tscrpt_reg_HTH_GntR"/>
</dbReference>
<keyword evidence="1" id="KW-0805">Transcription regulation</keyword>
<accession>A0A0D7CNW1</accession>
<dbReference type="PANTHER" id="PTHR44846:SF17">
    <property type="entry name" value="GNTR-FAMILY TRANSCRIPTIONAL REGULATOR"/>
    <property type="match status" value="1"/>
</dbReference>
<dbReference type="CDD" id="cd07377">
    <property type="entry name" value="WHTH_GntR"/>
    <property type="match status" value="1"/>
</dbReference>
<proteinExistence type="predicted"/>
<comment type="caution">
    <text evidence="5">The sequence shown here is derived from an EMBL/GenBank/DDBJ whole genome shotgun (WGS) entry which is preliminary data.</text>
</comment>
<dbReference type="Gene3D" id="3.40.1410.10">
    <property type="entry name" value="Chorismate lyase-like"/>
    <property type="match status" value="1"/>
</dbReference>
<sequence length="263" mass="28950">MPGDITRPTPMYRQVADNLAQAIKSGEYEPGSKLPSETELIERYKLSRMTVRLAVAELRTMGLVESRQGQGSFVRMVSPTSAIPRTITKSGKRFSVPEMHEAEEPSITRTHIIGTLAELLGRREEDATDAFSVDRLLTDPATGARSTQRLIIPLDVAAEAPALGETPDAPVTDLYAHLVAAGHDLYWLEYVDARTPLPDERQALGLSDASPILITYRVTYGTDHRPLLCEELHTAAAKSRLVFRVTPEKAPAKRPRKAQSEPA</sequence>
<evidence type="ECO:0000256" key="2">
    <source>
        <dbReference type="ARBA" id="ARBA00023125"/>
    </source>
</evidence>
<dbReference type="SUPFAM" id="SSF64288">
    <property type="entry name" value="Chorismate lyase-like"/>
    <property type="match status" value="1"/>
</dbReference>
<dbReference type="GO" id="GO:0003700">
    <property type="term" value="F:DNA-binding transcription factor activity"/>
    <property type="evidence" value="ECO:0007669"/>
    <property type="project" value="InterPro"/>
</dbReference>
<dbReference type="SUPFAM" id="SSF46785">
    <property type="entry name" value="Winged helix' DNA-binding domain"/>
    <property type="match status" value="1"/>
</dbReference>
<dbReference type="InterPro" id="IPR028978">
    <property type="entry name" value="Chorismate_lyase_/UTRA_dom_sf"/>
</dbReference>
<dbReference type="PROSITE" id="PS50949">
    <property type="entry name" value="HTH_GNTR"/>
    <property type="match status" value="1"/>
</dbReference>
<dbReference type="InterPro" id="IPR036390">
    <property type="entry name" value="WH_DNA-bd_sf"/>
</dbReference>
<name>A0A0D7CNW1_9ACTN</name>
<dbReference type="Pfam" id="PF00392">
    <property type="entry name" value="GntR"/>
    <property type="match status" value="1"/>
</dbReference>
<dbReference type="GO" id="GO:0003677">
    <property type="term" value="F:DNA binding"/>
    <property type="evidence" value="ECO:0007669"/>
    <property type="project" value="UniProtKB-KW"/>
</dbReference>
<evidence type="ECO:0000256" key="1">
    <source>
        <dbReference type="ARBA" id="ARBA00023015"/>
    </source>
</evidence>
<dbReference type="EMBL" id="JRKI01000015">
    <property type="protein sequence ID" value="KIZ17934.1"/>
    <property type="molecule type" value="Genomic_DNA"/>
</dbReference>
<keyword evidence="6" id="KW-1185">Reference proteome</keyword>